<keyword evidence="3" id="KW-0732">Signal</keyword>
<dbReference type="PANTHER" id="PTHR30061">
    <property type="entry name" value="MALTOSE-BINDING PERIPLASMIC PROTEIN"/>
    <property type="match status" value="1"/>
</dbReference>
<organism evidence="4">
    <name type="scientific">freshwater metagenome</name>
    <dbReference type="NCBI Taxonomy" id="449393"/>
    <lineage>
        <taxon>unclassified sequences</taxon>
        <taxon>metagenomes</taxon>
        <taxon>ecological metagenomes</taxon>
    </lineage>
</organism>
<dbReference type="GO" id="GO:0042956">
    <property type="term" value="P:maltodextrin transmembrane transport"/>
    <property type="evidence" value="ECO:0007669"/>
    <property type="project" value="TreeGrafter"/>
</dbReference>
<evidence type="ECO:0000256" key="2">
    <source>
        <dbReference type="ARBA" id="ARBA00022448"/>
    </source>
</evidence>
<evidence type="ECO:0000256" key="1">
    <source>
        <dbReference type="ARBA" id="ARBA00008520"/>
    </source>
</evidence>
<dbReference type="GO" id="GO:0015768">
    <property type="term" value="P:maltose transport"/>
    <property type="evidence" value="ECO:0007669"/>
    <property type="project" value="TreeGrafter"/>
</dbReference>
<dbReference type="PANTHER" id="PTHR30061:SF50">
    <property type="entry name" value="MALTOSE_MALTODEXTRIN-BINDING PERIPLASMIC PROTEIN"/>
    <property type="match status" value="1"/>
</dbReference>
<dbReference type="Pfam" id="PF13416">
    <property type="entry name" value="SBP_bac_8"/>
    <property type="match status" value="1"/>
</dbReference>
<protein>
    <submittedName>
        <fullName evidence="4">Unannotated protein</fullName>
    </submittedName>
</protein>
<evidence type="ECO:0000313" key="4">
    <source>
        <dbReference type="EMBL" id="CAB4601928.1"/>
    </source>
</evidence>
<dbReference type="AlphaFoldDB" id="A0A6J6GZF5"/>
<evidence type="ECO:0000256" key="3">
    <source>
        <dbReference type="ARBA" id="ARBA00022729"/>
    </source>
</evidence>
<sequence length="396" mass="41378">MKFKGLKVGLLSVALVLVGTAAPAAGKTLTIWVGTGEVATYEAASAAWAKANNVNLKIVAKCGLGDCGMAQIAPTGAGPDLVSVGHDSTGGLVKSGLVESISGNVNKALFSTSVLEGVSYKYQIYGVPLSISNVALATNLALVPDGAPKTWKELESTAVSLIESKKANVGIVTHLDGYFGYPFFAAIGGYVFDTKSNAYINSKNNGLYSSKLAKNAYLMDKWLDEKLFDATNTYDASEFMNGKAPFSLVGPWAMAGLAKSGIKYDLSGIPSVSGGIAPSFSGVTALYLNRFSKNKLLARDFLVKVAQTTAFQTALSNFNVNYPALKSAAALVDPKSDAGKIGAYGQLCTPMPNIAEMGTVWSYWNGAFADWASGKTKFGPAMKEASANLKKALASS</sequence>
<dbReference type="SUPFAM" id="SSF53850">
    <property type="entry name" value="Periplasmic binding protein-like II"/>
    <property type="match status" value="1"/>
</dbReference>
<proteinExistence type="inferred from homology"/>
<dbReference type="GO" id="GO:1901982">
    <property type="term" value="F:maltose binding"/>
    <property type="evidence" value="ECO:0007669"/>
    <property type="project" value="TreeGrafter"/>
</dbReference>
<accession>A0A6J6GZF5</accession>
<reference evidence="4" key="1">
    <citation type="submission" date="2020-05" db="EMBL/GenBank/DDBJ databases">
        <authorList>
            <person name="Chiriac C."/>
            <person name="Salcher M."/>
            <person name="Ghai R."/>
            <person name="Kavagutti S V."/>
        </authorList>
    </citation>
    <scope>NUCLEOTIDE SEQUENCE</scope>
</reference>
<dbReference type="EMBL" id="CAEZUS010000009">
    <property type="protein sequence ID" value="CAB4601928.1"/>
    <property type="molecule type" value="Genomic_DNA"/>
</dbReference>
<dbReference type="Gene3D" id="3.40.190.10">
    <property type="entry name" value="Periplasmic binding protein-like II"/>
    <property type="match status" value="2"/>
</dbReference>
<name>A0A6J6GZF5_9ZZZZ</name>
<gene>
    <name evidence="4" type="ORF">UFOPK1852_00123</name>
</gene>
<comment type="similarity">
    <text evidence="1">Belongs to the bacterial solute-binding protein 1 family.</text>
</comment>
<dbReference type="InterPro" id="IPR006059">
    <property type="entry name" value="SBP"/>
</dbReference>
<keyword evidence="2" id="KW-0813">Transport</keyword>
<dbReference type="GO" id="GO:0055052">
    <property type="term" value="C:ATP-binding cassette (ABC) transporter complex, substrate-binding subunit-containing"/>
    <property type="evidence" value="ECO:0007669"/>
    <property type="project" value="TreeGrafter"/>
</dbReference>